<dbReference type="EMBL" id="AWQX01000066">
    <property type="protein sequence ID" value="EST34863.1"/>
    <property type="molecule type" value="Genomic_DNA"/>
</dbReference>
<dbReference type="Pfam" id="PF13649">
    <property type="entry name" value="Methyltransf_25"/>
    <property type="match status" value="1"/>
</dbReference>
<dbReference type="GO" id="GO:0008168">
    <property type="term" value="F:methyltransferase activity"/>
    <property type="evidence" value="ECO:0007669"/>
    <property type="project" value="UniProtKB-ARBA"/>
</dbReference>
<organism evidence="2 3">
    <name type="scientific">Streptomyces roseochromogenus subsp. oscitans DS 12.976</name>
    <dbReference type="NCBI Taxonomy" id="1352936"/>
    <lineage>
        <taxon>Bacteria</taxon>
        <taxon>Bacillati</taxon>
        <taxon>Actinomycetota</taxon>
        <taxon>Actinomycetes</taxon>
        <taxon>Kitasatosporales</taxon>
        <taxon>Streptomycetaceae</taxon>
        <taxon>Streptomyces</taxon>
    </lineage>
</organism>
<evidence type="ECO:0000313" key="2">
    <source>
        <dbReference type="EMBL" id="EST34863.1"/>
    </source>
</evidence>
<dbReference type="Gene3D" id="3.40.50.150">
    <property type="entry name" value="Vaccinia Virus protein VP39"/>
    <property type="match status" value="1"/>
</dbReference>
<protein>
    <recommendedName>
        <fullName evidence="1">Methyltransferase domain-containing protein</fullName>
    </recommendedName>
</protein>
<proteinExistence type="predicted"/>
<keyword evidence="3" id="KW-1185">Reference proteome</keyword>
<reference evidence="2 3" key="1">
    <citation type="journal article" date="2014" name="Genome Announc.">
        <title>Draft Genome Sequence of Streptomyces roseochromogenes subsp. oscitans DS 12.976, Producer of the Aminocoumarin Antibiotic Clorobiocin.</title>
        <authorList>
            <person name="Ruckert C."/>
            <person name="Kalinowski J."/>
            <person name="Heide L."/>
            <person name="Apel A.K."/>
        </authorList>
    </citation>
    <scope>NUCLEOTIDE SEQUENCE [LARGE SCALE GENOMIC DNA]</scope>
    <source>
        <strain evidence="2 3">DS 12.976</strain>
    </source>
</reference>
<dbReference type="HOGENOM" id="CLU_1420772_0_0_11"/>
<dbReference type="Proteomes" id="UP000017984">
    <property type="component" value="Chromosome"/>
</dbReference>
<dbReference type="InterPro" id="IPR041698">
    <property type="entry name" value="Methyltransf_25"/>
</dbReference>
<evidence type="ECO:0000313" key="3">
    <source>
        <dbReference type="Proteomes" id="UP000017984"/>
    </source>
</evidence>
<dbReference type="STRING" id="1352936.M878_08345"/>
<gene>
    <name evidence="2" type="ORF">M878_08345</name>
</gene>
<feature type="domain" description="Methyltransferase" evidence="1">
    <location>
        <begin position="48"/>
        <end position="130"/>
    </location>
</feature>
<name>V6KS67_STRRC</name>
<comment type="caution">
    <text evidence="2">The sequence shown here is derived from an EMBL/GenBank/DDBJ whole genome shotgun (WGS) entry which is preliminary data.</text>
</comment>
<evidence type="ECO:0000259" key="1">
    <source>
        <dbReference type="Pfam" id="PF13649"/>
    </source>
</evidence>
<dbReference type="InterPro" id="IPR029063">
    <property type="entry name" value="SAM-dependent_MTases_sf"/>
</dbReference>
<dbReference type="PATRIC" id="fig|1352936.5.peg.1777"/>
<dbReference type="AlphaFoldDB" id="V6KS67"/>
<dbReference type="SUPFAM" id="SSF53335">
    <property type="entry name" value="S-adenosyl-L-methionine-dependent methyltransferases"/>
    <property type="match status" value="1"/>
</dbReference>
<accession>V6KS67</accession>
<dbReference type="CDD" id="cd02440">
    <property type="entry name" value="AdoMet_MTases"/>
    <property type="match status" value="1"/>
</dbReference>
<sequence length="191" mass="21737">MREQYYRHRAPVYDETSYRGDEVVNAGLDRETAEIGKLLNTLPEGRAADVACGTGVWTQFLRGDIVALDQSAEMLELTRARVPRARLVRALFPPLPFATGGLDRIVTGNFYGLLRPPERAVFLAEARRTARELIVIDLRSDGDLHEEQTELRTVDGTTYPIFRRRFTPESLSMELDGELMYRGRYFLAVRA</sequence>